<comment type="caution">
    <text evidence="2">The sequence shown here is derived from an EMBL/GenBank/DDBJ whole genome shotgun (WGS) entry which is preliminary data.</text>
</comment>
<dbReference type="Gene3D" id="2.40.160.10">
    <property type="entry name" value="Porin"/>
    <property type="match status" value="1"/>
</dbReference>
<sequence length="339" mass="38876">MKKIIYGVVLTFLCSGMASPCHAEDSIRSWIPKIGGTLRAKFEYQTDINNARFQVRDARVNVRGWLSSFLDYKLEINLSEKGKIRTHDLYARLHFGEQFKLTAGQFRVPVSVDAARSPHERWFANRSFVGKDIGNIFDIGIKGTYALKSTPLTAEFGVFNGMDYALSDEVWLKHFLFVGHLNYLIDGFDINASVMTTRPDRVRINIYDVSVSYAFGRFMVEGEYMYKHYINDPMKPVHAYNIMGMYGLPIKSPYLNMIKFMGRFDSMTDDSNGFTDETTGLLPIDDIGRNRVSLGVTLGYYKKVKAELRLNFEKYFYDDGVEIAPSDHDKLVAEIMFNF</sequence>
<dbReference type="Proteomes" id="UP000824076">
    <property type="component" value="Unassembled WGS sequence"/>
</dbReference>
<proteinExistence type="predicted"/>
<feature type="chain" id="PRO_5039390053" evidence="1">
    <location>
        <begin position="24"/>
        <end position="339"/>
    </location>
</feature>
<dbReference type="SUPFAM" id="SSF56935">
    <property type="entry name" value="Porins"/>
    <property type="match status" value="1"/>
</dbReference>
<feature type="signal peptide" evidence="1">
    <location>
        <begin position="1"/>
        <end position="23"/>
    </location>
</feature>
<keyword evidence="1" id="KW-0732">Signal</keyword>
<reference evidence="2" key="1">
    <citation type="submission" date="2020-10" db="EMBL/GenBank/DDBJ databases">
        <authorList>
            <person name="Gilroy R."/>
        </authorList>
    </citation>
    <scope>NUCLEOTIDE SEQUENCE</scope>
    <source>
        <strain evidence="2">17073</strain>
    </source>
</reference>
<evidence type="ECO:0000313" key="2">
    <source>
        <dbReference type="EMBL" id="HIU39177.1"/>
    </source>
</evidence>
<reference evidence="2" key="2">
    <citation type="journal article" date="2021" name="PeerJ">
        <title>Extensive microbial diversity within the chicken gut microbiome revealed by metagenomics and culture.</title>
        <authorList>
            <person name="Gilroy R."/>
            <person name="Ravi A."/>
            <person name="Getino M."/>
            <person name="Pursley I."/>
            <person name="Horton D.L."/>
            <person name="Alikhan N.F."/>
            <person name="Baker D."/>
            <person name="Gharbi K."/>
            <person name="Hall N."/>
            <person name="Watson M."/>
            <person name="Adriaenssens E.M."/>
            <person name="Foster-Nyarko E."/>
            <person name="Jarju S."/>
            <person name="Secka A."/>
            <person name="Antonio M."/>
            <person name="Oren A."/>
            <person name="Chaudhuri R.R."/>
            <person name="La Ragione R."/>
            <person name="Hildebrand F."/>
            <person name="Pallen M.J."/>
        </authorList>
    </citation>
    <scope>NUCLEOTIDE SEQUENCE</scope>
    <source>
        <strain evidence="2">17073</strain>
    </source>
</reference>
<dbReference type="AlphaFoldDB" id="A0A9D1LHU1"/>
<evidence type="ECO:0000313" key="3">
    <source>
        <dbReference type="Proteomes" id="UP000824076"/>
    </source>
</evidence>
<gene>
    <name evidence="2" type="ORF">IAD18_05890</name>
</gene>
<dbReference type="InterPro" id="IPR023614">
    <property type="entry name" value="Porin_dom_sf"/>
</dbReference>
<dbReference type="InterPro" id="IPR010870">
    <property type="entry name" value="Porin_O/P"/>
</dbReference>
<name>A0A9D1LHU1_9BACT</name>
<organism evidence="2 3">
    <name type="scientific">Candidatus Limisoma intestinavium</name>
    <dbReference type="NCBI Taxonomy" id="2840856"/>
    <lineage>
        <taxon>Bacteria</taxon>
        <taxon>Pseudomonadati</taxon>
        <taxon>Bacteroidota</taxon>
        <taxon>Bacteroidia</taxon>
        <taxon>Bacteroidales</taxon>
        <taxon>Candidatus Limisoma</taxon>
    </lineage>
</organism>
<evidence type="ECO:0000256" key="1">
    <source>
        <dbReference type="SAM" id="SignalP"/>
    </source>
</evidence>
<protein>
    <submittedName>
        <fullName evidence="2">Porin</fullName>
    </submittedName>
</protein>
<dbReference type="Pfam" id="PF07396">
    <property type="entry name" value="Porin_O_P"/>
    <property type="match status" value="1"/>
</dbReference>
<dbReference type="EMBL" id="DVMS01000167">
    <property type="protein sequence ID" value="HIU39177.1"/>
    <property type="molecule type" value="Genomic_DNA"/>
</dbReference>
<accession>A0A9D1LHU1</accession>